<protein>
    <submittedName>
        <fullName evidence="7">Uncharacterized protein</fullName>
    </submittedName>
</protein>
<dbReference type="AlphaFoldDB" id="A0A9P4UEM6"/>
<keyword evidence="8" id="KW-1185">Reference proteome</keyword>
<organism evidence="7 8">
    <name type="scientific">Karstenula rhodostoma CBS 690.94</name>
    <dbReference type="NCBI Taxonomy" id="1392251"/>
    <lineage>
        <taxon>Eukaryota</taxon>
        <taxon>Fungi</taxon>
        <taxon>Dikarya</taxon>
        <taxon>Ascomycota</taxon>
        <taxon>Pezizomycotina</taxon>
        <taxon>Dothideomycetes</taxon>
        <taxon>Pleosporomycetidae</taxon>
        <taxon>Pleosporales</taxon>
        <taxon>Massarineae</taxon>
        <taxon>Didymosphaeriaceae</taxon>
        <taxon>Karstenula</taxon>
    </lineage>
</organism>
<dbReference type="InterPro" id="IPR009311">
    <property type="entry name" value="IFI6/IFI27-like"/>
</dbReference>
<comment type="similarity">
    <text evidence="2">Belongs to the IFI6/IFI27 family.</text>
</comment>
<name>A0A9P4UEM6_9PLEO</name>
<keyword evidence="4 6" id="KW-1133">Transmembrane helix</keyword>
<reference evidence="7" key="1">
    <citation type="journal article" date="2020" name="Stud. Mycol.">
        <title>101 Dothideomycetes genomes: a test case for predicting lifestyles and emergence of pathogens.</title>
        <authorList>
            <person name="Haridas S."/>
            <person name="Albert R."/>
            <person name="Binder M."/>
            <person name="Bloem J."/>
            <person name="Labutti K."/>
            <person name="Salamov A."/>
            <person name="Andreopoulos B."/>
            <person name="Baker S."/>
            <person name="Barry K."/>
            <person name="Bills G."/>
            <person name="Bluhm B."/>
            <person name="Cannon C."/>
            <person name="Castanera R."/>
            <person name="Culley D."/>
            <person name="Daum C."/>
            <person name="Ezra D."/>
            <person name="Gonzalez J."/>
            <person name="Henrissat B."/>
            <person name="Kuo A."/>
            <person name="Liang C."/>
            <person name="Lipzen A."/>
            <person name="Lutzoni F."/>
            <person name="Magnuson J."/>
            <person name="Mondo S."/>
            <person name="Nolan M."/>
            <person name="Ohm R."/>
            <person name="Pangilinan J."/>
            <person name="Park H.-J."/>
            <person name="Ramirez L."/>
            <person name="Alfaro M."/>
            <person name="Sun H."/>
            <person name="Tritt A."/>
            <person name="Yoshinaga Y."/>
            <person name="Zwiers L.-H."/>
            <person name="Turgeon B."/>
            <person name="Goodwin S."/>
            <person name="Spatafora J."/>
            <person name="Crous P."/>
            <person name="Grigoriev I."/>
        </authorList>
    </citation>
    <scope>NUCLEOTIDE SEQUENCE</scope>
    <source>
        <strain evidence="7">CBS 690.94</strain>
    </source>
</reference>
<gene>
    <name evidence="7" type="ORF">P171DRAFT_442417</name>
</gene>
<evidence type="ECO:0000256" key="2">
    <source>
        <dbReference type="ARBA" id="ARBA00007262"/>
    </source>
</evidence>
<dbReference type="Pfam" id="PF06140">
    <property type="entry name" value="Ifi-6-16"/>
    <property type="match status" value="1"/>
</dbReference>
<dbReference type="Proteomes" id="UP000799764">
    <property type="component" value="Unassembled WGS sequence"/>
</dbReference>
<accession>A0A9P4UEM6</accession>
<dbReference type="GO" id="GO:0016020">
    <property type="term" value="C:membrane"/>
    <property type="evidence" value="ECO:0007669"/>
    <property type="project" value="UniProtKB-SubCell"/>
</dbReference>
<dbReference type="OrthoDB" id="440424at2759"/>
<dbReference type="EMBL" id="MU001497">
    <property type="protein sequence ID" value="KAF2447275.1"/>
    <property type="molecule type" value="Genomic_DNA"/>
</dbReference>
<feature type="transmembrane region" description="Helical" evidence="6">
    <location>
        <begin position="56"/>
        <end position="78"/>
    </location>
</feature>
<evidence type="ECO:0000256" key="1">
    <source>
        <dbReference type="ARBA" id="ARBA00004141"/>
    </source>
</evidence>
<dbReference type="InterPro" id="IPR038213">
    <property type="entry name" value="IFI6/IFI27-like_sf"/>
</dbReference>
<evidence type="ECO:0000256" key="5">
    <source>
        <dbReference type="ARBA" id="ARBA00023136"/>
    </source>
</evidence>
<evidence type="ECO:0000256" key="6">
    <source>
        <dbReference type="SAM" id="Phobius"/>
    </source>
</evidence>
<evidence type="ECO:0000313" key="8">
    <source>
        <dbReference type="Proteomes" id="UP000799764"/>
    </source>
</evidence>
<comment type="caution">
    <text evidence="7">The sequence shown here is derived from an EMBL/GenBank/DDBJ whole genome shotgun (WGS) entry which is preliminary data.</text>
</comment>
<comment type="subcellular location">
    <subcellularLocation>
        <location evidence="1">Membrane</location>
        <topology evidence="1">Multi-pass membrane protein</topology>
    </subcellularLocation>
</comment>
<keyword evidence="5 6" id="KW-0472">Membrane</keyword>
<evidence type="ECO:0000313" key="7">
    <source>
        <dbReference type="EMBL" id="KAF2447275.1"/>
    </source>
</evidence>
<proteinExistence type="inferred from homology"/>
<dbReference type="Gene3D" id="6.10.110.10">
    <property type="match status" value="1"/>
</dbReference>
<keyword evidence="3 6" id="KW-0812">Transmembrane</keyword>
<sequence>MFGAIGDLFSTAANLYSFLGPKLAPFSSEAAASFISQLYNKIIALLSTYIAEHPFWFAYDLVATTLFFVPGTLIGPILRAIGFTRTGPAIGTWAARMMSKFGPVVARGWYAICQSSQMGGYGLAIAKSVTRASAVVLQGIGAAFRIWGS</sequence>
<evidence type="ECO:0000256" key="4">
    <source>
        <dbReference type="ARBA" id="ARBA00022989"/>
    </source>
</evidence>
<evidence type="ECO:0000256" key="3">
    <source>
        <dbReference type="ARBA" id="ARBA00022692"/>
    </source>
</evidence>